<keyword evidence="1" id="KW-0808">Transferase</keyword>
<dbReference type="CDD" id="cd02440">
    <property type="entry name" value="AdoMet_MTases"/>
    <property type="match status" value="1"/>
</dbReference>
<dbReference type="GO" id="GO:0032259">
    <property type="term" value="P:methylation"/>
    <property type="evidence" value="ECO:0007669"/>
    <property type="project" value="UniProtKB-KW"/>
</dbReference>
<keyword evidence="1" id="KW-0489">Methyltransferase</keyword>
<evidence type="ECO:0000313" key="1">
    <source>
        <dbReference type="EMBL" id="TYL50937.1"/>
    </source>
</evidence>
<proteinExistence type="predicted"/>
<gene>
    <name evidence="1" type="ORF">FYC51_17515</name>
</gene>
<dbReference type="Gene3D" id="3.40.50.150">
    <property type="entry name" value="Vaccinia Virus protein VP39"/>
    <property type="match status" value="1"/>
</dbReference>
<dbReference type="GO" id="GO:0008168">
    <property type="term" value="F:methyltransferase activity"/>
    <property type="evidence" value="ECO:0007669"/>
    <property type="project" value="UniProtKB-KW"/>
</dbReference>
<dbReference type="EMBL" id="VSSB01000002">
    <property type="protein sequence ID" value="TYL50937.1"/>
    <property type="molecule type" value="Genomic_DNA"/>
</dbReference>
<sequence>MSGCCGPAPDGRYSEIFDERFASSIARRYRRRGLTAPEGRIIEALSGLGLHGRSVLEVGGGVGELQLELLARGAAETVNLELSDAYEQQADELMRASGVDGRVTRIVGVDLAAASDADVARADYVLLHRVICCYPDFAGLLGAAADHARSAVVFSHPARNLFTRAVVAMSNARMAIVGHDYRGFVHSPEAMLGVLRAHGLALRTYERSKRWHIAVAVREPAGVRTAPAG</sequence>
<evidence type="ECO:0000313" key="2">
    <source>
        <dbReference type="Proteomes" id="UP000325243"/>
    </source>
</evidence>
<dbReference type="Pfam" id="PF13489">
    <property type="entry name" value="Methyltransf_23"/>
    <property type="match status" value="1"/>
</dbReference>
<accession>A0A5S4UVK2</accession>
<dbReference type="AlphaFoldDB" id="A0A5S4UVK2"/>
<reference evidence="1 2" key="1">
    <citation type="submission" date="2019-08" db="EMBL/GenBank/DDBJ databases">
        <authorList>
            <person name="Hu J."/>
        </authorList>
    </citation>
    <scope>NUCLEOTIDE SEQUENCE [LARGE SCALE GENOMIC DNA]</scope>
    <source>
        <strain evidence="1 2">NEAU-184</strain>
    </source>
</reference>
<dbReference type="RefSeq" id="WP_148735033.1">
    <property type="nucleotide sequence ID" value="NZ_VSSB01000002.1"/>
</dbReference>
<organism evidence="1 2">
    <name type="scientific">Agromyces mariniharenae</name>
    <dbReference type="NCBI Taxonomy" id="2604423"/>
    <lineage>
        <taxon>Bacteria</taxon>
        <taxon>Bacillati</taxon>
        <taxon>Actinomycetota</taxon>
        <taxon>Actinomycetes</taxon>
        <taxon>Micrococcales</taxon>
        <taxon>Microbacteriaceae</taxon>
        <taxon>Agromyces</taxon>
    </lineage>
</organism>
<comment type="caution">
    <text evidence="1">The sequence shown here is derived from an EMBL/GenBank/DDBJ whole genome shotgun (WGS) entry which is preliminary data.</text>
</comment>
<dbReference type="Proteomes" id="UP000325243">
    <property type="component" value="Unassembled WGS sequence"/>
</dbReference>
<protein>
    <submittedName>
        <fullName evidence="1">SAM-dependent methyltransferase</fullName>
    </submittedName>
</protein>
<dbReference type="InterPro" id="IPR029063">
    <property type="entry name" value="SAM-dependent_MTases_sf"/>
</dbReference>
<keyword evidence="2" id="KW-1185">Reference proteome</keyword>
<name>A0A5S4UVK2_9MICO</name>
<dbReference type="SUPFAM" id="SSF53335">
    <property type="entry name" value="S-adenosyl-L-methionine-dependent methyltransferases"/>
    <property type="match status" value="1"/>
</dbReference>